<keyword evidence="3" id="KW-1185">Reference proteome</keyword>
<keyword evidence="1" id="KW-0732">Signal</keyword>
<gene>
    <name evidence="2" type="ORF">JKP88DRAFT_298512</name>
</gene>
<dbReference type="EMBL" id="JAFCMP010000032">
    <property type="protein sequence ID" value="KAG5190601.1"/>
    <property type="molecule type" value="Genomic_DNA"/>
</dbReference>
<dbReference type="AlphaFoldDB" id="A0A836CP84"/>
<comment type="caution">
    <text evidence="2">The sequence shown here is derived from an EMBL/GenBank/DDBJ whole genome shotgun (WGS) entry which is preliminary data.</text>
</comment>
<accession>A0A836CP84</accession>
<proteinExistence type="predicted"/>
<evidence type="ECO:0000313" key="3">
    <source>
        <dbReference type="Proteomes" id="UP000664859"/>
    </source>
</evidence>
<sequence>MMPPLTLLMSLTWLLPVSLLLQFNFVWQAAMKPPPTWEREVFRWDCLQSPKGGKQWAGDDARDEVNPCLCAPHFKAACHSLETGAAAACRTDGTVRCRDKSGVKINRLLSAERDCSAGQGRVCSQRSPCLPCEPSKLQQWALAGLDAPRCRRCGSSNAGNCRFREGEGPYCWVRPGSNEVQPCALCCSDPSELINVNGVCK</sequence>
<name>A0A836CP84_9STRA</name>
<protein>
    <submittedName>
        <fullName evidence="2">Uncharacterized protein</fullName>
    </submittedName>
</protein>
<dbReference type="Proteomes" id="UP000664859">
    <property type="component" value="Unassembled WGS sequence"/>
</dbReference>
<evidence type="ECO:0000313" key="2">
    <source>
        <dbReference type="EMBL" id="KAG5190601.1"/>
    </source>
</evidence>
<evidence type="ECO:0000256" key="1">
    <source>
        <dbReference type="SAM" id="SignalP"/>
    </source>
</evidence>
<feature type="signal peptide" evidence="1">
    <location>
        <begin position="1"/>
        <end position="20"/>
    </location>
</feature>
<dbReference type="OrthoDB" id="186508at2759"/>
<organism evidence="2 3">
    <name type="scientific">Tribonema minus</name>
    <dbReference type="NCBI Taxonomy" id="303371"/>
    <lineage>
        <taxon>Eukaryota</taxon>
        <taxon>Sar</taxon>
        <taxon>Stramenopiles</taxon>
        <taxon>Ochrophyta</taxon>
        <taxon>PX clade</taxon>
        <taxon>Xanthophyceae</taxon>
        <taxon>Tribonematales</taxon>
        <taxon>Tribonemataceae</taxon>
        <taxon>Tribonema</taxon>
    </lineage>
</organism>
<feature type="chain" id="PRO_5032841509" evidence="1">
    <location>
        <begin position="21"/>
        <end position="201"/>
    </location>
</feature>
<reference evidence="2" key="1">
    <citation type="submission" date="2021-02" db="EMBL/GenBank/DDBJ databases">
        <title>First Annotated Genome of the Yellow-green Alga Tribonema minus.</title>
        <authorList>
            <person name="Mahan K.M."/>
        </authorList>
    </citation>
    <scope>NUCLEOTIDE SEQUENCE</scope>
    <source>
        <strain evidence="2">UTEX B ZZ1240</strain>
    </source>
</reference>